<feature type="non-terminal residue" evidence="1">
    <location>
        <position position="1"/>
    </location>
</feature>
<dbReference type="Pfam" id="PF20168">
    <property type="entry name" value="PDS5"/>
    <property type="match status" value="1"/>
</dbReference>
<comment type="caution">
    <text evidence="1">The sequence shown here is derived from an EMBL/GenBank/DDBJ whole genome shotgun (WGS) entry which is preliminary data.</text>
</comment>
<dbReference type="OrthoDB" id="200660at2759"/>
<dbReference type="Proteomes" id="UP000023152">
    <property type="component" value="Unassembled WGS sequence"/>
</dbReference>
<organism evidence="1 2">
    <name type="scientific">Reticulomyxa filosa</name>
    <dbReference type="NCBI Taxonomy" id="46433"/>
    <lineage>
        <taxon>Eukaryota</taxon>
        <taxon>Sar</taxon>
        <taxon>Rhizaria</taxon>
        <taxon>Retaria</taxon>
        <taxon>Foraminifera</taxon>
        <taxon>Monothalamids</taxon>
        <taxon>Reticulomyxidae</taxon>
        <taxon>Reticulomyxa</taxon>
    </lineage>
</organism>
<proteinExistence type="predicted"/>
<name>X6N5U8_RETFI</name>
<sequence>CLLDLGMRSRYRMLLSRNYLDWYTIALLVHHKNVTISKAILEAFFTRLKDFVLPMHFACVLPLVATVPDKPLRLLHAKRLTALLNRMRRTYLHRIQGEHVRSANKASSSSLVIDPVQLLYVPEFVLVYLIHLLSHHPDFDPALAKQELHTISYTYAEPTQLEKKRRSNEQEGSVVEYFGAIIDFFLEALFQKQSTANVPLVIALLDRIEQSTDDLSIFSKNHHYLVLIARLRLRNRSRVSLFVFSIHTNNKMINNNNNNNNNNLSNRNGTFILEK</sequence>
<accession>X6N5U8</accession>
<protein>
    <submittedName>
        <fullName evidence="1">S-adenosylmethionine decarboxylase-ornithine decarboxylase</fullName>
    </submittedName>
</protein>
<reference evidence="1 2" key="1">
    <citation type="journal article" date="2013" name="Curr. Biol.">
        <title>The Genome of the Foraminiferan Reticulomyxa filosa.</title>
        <authorList>
            <person name="Glockner G."/>
            <person name="Hulsmann N."/>
            <person name="Schleicher M."/>
            <person name="Noegel A.A."/>
            <person name="Eichinger L."/>
            <person name="Gallinger C."/>
            <person name="Pawlowski J."/>
            <person name="Sierra R."/>
            <person name="Euteneuer U."/>
            <person name="Pillet L."/>
            <person name="Moustafa A."/>
            <person name="Platzer M."/>
            <person name="Groth M."/>
            <person name="Szafranski K."/>
            <person name="Schliwa M."/>
        </authorList>
    </citation>
    <scope>NUCLEOTIDE SEQUENCE [LARGE SCALE GENOMIC DNA]</scope>
</reference>
<dbReference type="AlphaFoldDB" id="X6N5U8"/>
<evidence type="ECO:0000313" key="2">
    <source>
        <dbReference type="Proteomes" id="UP000023152"/>
    </source>
</evidence>
<keyword evidence="2" id="KW-1185">Reference proteome</keyword>
<gene>
    <name evidence="1" type="ORF">RFI_16523</name>
</gene>
<evidence type="ECO:0000313" key="1">
    <source>
        <dbReference type="EMBL" id="ETO20692.1"/>
    </source>
</evidence>
<dbReference type="EMBL" id="ASPP01012348">
    <property type="protein sequence ID" value="ETO20692.1"/>
    <property type="molecule type" value="Genomic_DNA"/>
</dbReference>